<dbReference type="WBParaSite" id="jg17811">
    <property type="protein sequence ID" value="jg17811"/>
    <property type="gene ID" value="jg17811"/>
</dbReference>
<sequence length="99" mass="11770">MIREEFQKCPLSKVVRKLMLTSLSREPYVMQQHTKIRRGPHDHWREYGALMKIYSIGGWKIIKKCHDKKSTQYQFVRSDQHLLILQIVGQSLPSKNIFS</sequence>
<accession>A0A915DAG5</accession>
<reference evidence="2" key="1">
    <citation type="submission" date="2022-11" db="UniProtKB">
        <authorList>
            <consortium name="WormBaseParasite"/>
        </authorList>
    </citation>
    <scope>IDENTIFICATION</scope>
</reference>
<dbReference type="AlphaFoldDB" id="A0A915DAG5"/>
<evidence type="ECO:0000313" key="2">
    <source>
        <dbReference type="WBParaSite" id="jg17811"/>
    </source>
</evidence>
<proteinExistence type="predicted"/>
<protein>
    <submittedName>
        <fullName evidence="2">Uncharacterized protein</fullName>
    </submittedName>
</protein>
<name>A0A915DAG5_9BILA</name>
<keyword evidence="1" id="KW-1185">Reference proteome</keyword>
<organism evidence="1 2">
    <name type="scientific">Ditylenchus dipsaci</name>
    <dbReference type="NCBI Taxonomy" id="166011"/>
    <lineage>
        <taxon>Eukaryota</taxon>
        <taxon>Metazoa</taxon>
        <taxon>Ecdysozoa</taxon>
        <taxon>Nematoda</taxon>
        <taxon>Chromadorea</taxon>
        <taxon>Rhabditida</taxon>
        <taxon>Tylenchina</taxon>
        <taxon>Tylenchomorpha</taxon>
        <taxon>Sphaerularioidea</taxon>
        <taxon>Anguinidae</taxon>
        <taxon>Anguininae</taxon>
        <taxon>Ditylenchus</taxon>
    </lineage>
</organism>
<dbReference type="Proteomes" id="UP000887574">
    <property type="component" value="Unplaced"/>
</dbReference>
<evidence type="ECO:0000313" key="1">
    <source>
        <dbReference type="Proteomes" id="UP000887574"/>
    </source>
</evidence>